<accession>A0A926HYC7</accession>
<evidence type="ECO:0000313" key="4">
    <source>
        <dbReference type="Proteomes" id="UP000611762"/>
    </source>
</evidence>
<dbReference type="Proteomes" id="UP000611762">
    <property type="component" value="Unassembled WGS sequence"/>
</dbReference>
<feature type="coiled-coil region" evidence="1">
    <location>
        <begin position="292"/>
        <end position="319"/>
    </location>
</feature>
<protein>
    <submittedName>
        <fullName evidence="3">Uncharacterized protein</fullName>
    </submittedName>
</protein>
<proteinExistence type="predicted"/>
<keyword evidence="2" id="KW-1133">Transmembrane helix</keyword>
<reference evidence="3" key="1">
    <citation type="submission" date="2020-08" db="EMBL/GenBank/DDBJ databases">
        <title>Genome public.</title>
        <authorList>
            <person name="Liu C."/>
            <person name="Sun Q."/>
        </authorList>
    </citation>
    <scope>NUCLEOTIDE SEQUENCE</scope>
    <source>
        <strain evidence="3">H8</strain>
    </source>
</reference>
<evidence type="ECO:0000256" key="2">
    <source>
        <dbReference type="SAM" id="Phobius"/>
    </source>
</evidence>
<comment type="caution">
    <text evidence="3">The sequence shown here is derived from an EMBL/GenBank/DDBJ whole genome shotgun (WGS) entry which is preliminary data.</text>
</comment>
<gene>
    <name evidence="3" type="ORF">H8698_08245</name>
</gene>
<evidence type="ECO:0000256" key="1">
    <source>
        <dbReference type="SAM" id="Coils"/>
    </source>
</evidence>
<dbReference type="AlphaFoldDB" id="A0A926HYC7"/>
<feature type="transmembrane region" description="Helical" evidence="2">
    <location>
        <begin position="12"/>
        <end position="33"/>
    </location>
</feature>
<evidence type="ECO:0000313" key="3">
    <source>
        <dbReference type="EMBL" id="MBC8540964.1"/>
    </source>
</evidence>
<keyword evidence="2" id="KW-0472">Membrane</keyword>
<name>A0A926HYC7_9FIRM</name>
<dbReference type="EMBL" id="JACRSU010000003">
    <property type="protein sequence ID" value="MBC8540964.1"/>
    <property type="molecule type" value="Genomic_DNA"/>
</dbReference>
<keyword evidence="2" id="KW-0812">Transmembrane</keyword>
<sequence length="419" mass="46895">MKQLFDTKLKKGIAIAAAVAVTAGIAAVIYIGAASRREKRLAEDITFAPYRQLYTLKATKLKDVENVNSIIGLTTFYSENARIVNQEQVADGNKKGLVFELEETRAYPIQSKECRQQATVLLALIPKLDFVEYKMNGEVYRRYQQYGEESRGKVFVLADDKGFSATLKSGSDFAVFMDQVRPAYESQSVHEAAGKAILAELNGKFSGGEFGAEGHTIMSAETVNGKTRACAVLAFGSYRFINDNFVRIEGETITPAVLTFQVNDKGNYMFEHAEFAIEGMKYEDAVNEMFVKETAERTLANHERILQQLENDEKQQVQNYLKQLGRNSKIGKFSDFPATYLSKVGVSSEAANAILENDKLLSYPMWVGTQEFIEDGKRFVYETSYEEGNSSVAFKKYDYETKQTVEEFKVSAADGNFLG</sequence>
<organism evidence="3 4">
    <name type="scientific">Congzhengia minquanensis</name>
    <dbReference type="NCBI Taxonomy" id="2763657"/>
    <lineage>
        <taxon>Bacteria</taxon>
        <taxon>Bacillati</taxon>
        <taxon>Bacillota</taxon>
        <taxon>Clostridia</taxon>
        <taxon>Eubacteriales</taxon>
        <taxon>Oscillospiraceae</taxon>
        <taxon>Congzhengia</taxon>
    </lineage>
</organism>
<dbReference type="RefSeq" id="WP_249312759.1">
    <property type="nucleotide sequence ID" value="NZ_JACRSU010000003.1"/>
</dbReference>
<keyword evidence="1" id="KW-0175">Coiled coil</keyword>
<keyword evidence="4" id="KW-1185">Reference proteome</keyword>